<reference evidence="8 9" key="1">
    <citation type="journal article" date="2018" name="Gigascience">
        <title>Genomes of trombidid mites reveal novel predicted allergens and laterally-transferred genes associated with secondary metabolism.</title>
        <authorList>
            <person name="Dong X."/>
            <person name="Chaisiri K."/>
            <person name="Xia D."/>
            <person name="Armstrong S.D."/>
            <person name="Fang Y."/>
            <person name="Donnelly M.J."/>
            <person name="Kadowaki T."/>
            <person name="McGarry J.W."/>
            <person name="Darby A.C."/>
            <person name="Makepeace B.L."/>
        </authorList>
    </citation>
    <scope>NUCLEOTIDE SEQUENCE [LARGE SCALE GENOMIC DNA]</scope>
    <source>
        <strain evidence="8">UoL-UT</strain>
    </source>
</reference>
<keyword evidence="6 8" id="KW-0812">Transmembrane</keyword>
<dbReference type="SMART" id="SM00181">
    <property type="entry name" value="EGF"/>
    <property type="match status" value="6"/>
</dbReference>
<feature type="region of interest" description="Disordered" evidence="5">
    <location>
        <begin position="62"/>
        <end position="83"/>
    </location>
</feature>
<protein>
    <submittedName>
        <fullName evidence="8">Type II transmembrane protein-like protein</fullName>
    </submittedName>
</protein>
<dbReference type="EMBL" id="NCKV01005960">
    <property type="protein sequence ID" value="RWS23737.1"/>
    <property type="molecule type" value="Genomic_DNA"/>
</dbReference>
<keyword evidence="9" id="KW-1185">Reference proteome</keyword>
<dbReference type="Pfam" id="PF23093">
    <property type="entry name" value="GBD_Tenm3"/>
    <property type="match status" value="1"/>
</dbReference>
<dbReference type="InterPro" id="IPR051216">
    <property type="entry name" value="Teneurin"/>
</dbReference>
<comment type="caution">
    <text evidence="4">Lacks conserved residue(s) required for the propagation of feature annotation.</text>
</comment>
<dbReference type="CDD" id="cd00054">
    <property type="entry name" value="EGF_CA"/>
    <property type="match status" value="1"/>
</dbReference>
<accession>A0A443S8A2</accession>
<evidence type="ECO:0000259" key="7">
    <source>
        <dbReference type="PROSITE" id="PS50026"/>
    </source>
</evidence>
<dbReference type="Gene3D" id="2.10.25.10">
    <property type="entry name" value="Laminin"/>
    <property type="match status" value="5"/>
</dbReference>
<dbReference type="InterPro" id="IPR000742">
    <property type="entry name" value="EGF"/>
</dbReference>
<proteinExistence type="predicted"/>
<dbReference type="STRING" id="299467.A0A443S8A2"/>
<feature type="domain" description="EGF-like" evidence="7">
    <location>
        <begin position="616"/>
        <end position="647"/>
    </location>
</feature>
<dbReference type="FunFam" id="2.10.25.10:FF:000013">
    <property type="entry name" value="Teneurin transmembrane protein 4"/>
    <property type="match status" value="1"/>
</dbReference>
<dbReference type="Pfam" id="PF23106">
    <property type="entry name" value="EGF_Teneurin"/>
    <property type="match status" value="2"/>
</dbReference>
<dbReference type="VEuPathDB" id="VectorBase:LDEU008303"/>
<keyword evidence="6" id="KW-1133">Transmembrane helix</keyword>
<dbReference type="GO" id="GO:0008045">
    <property type="term" value="P:motor neuron axon guidance"/>
    <property type="evidence" value="ECO:0007669"/>
    <property type="project" value="TreeGrafter"/>
</dbReference>
<evidence type="ECO:0000313" key="8">
    <source>
        <dbReference type="EMBL" id="RWS23737.1"/>
    </source>
</evidence>
<keyword evidence="6" id="KW-0472">Membrane</keyword>
<dbReference type="AlphaFoldDB" id="A0A443S8A2"/>
<evidence type="ECO:0000256" key="4">
    <source>
        <dbReference type="PROSITE-ProRule" id="PRU00076"/>
    </source>
</evidence>
<evidence type="ECO:0000256" key="3">
    <source>
        <dbReference type="ARBA" id="ARBA00023157"/>
    </source>
</evidence>
<comment type="caution">
    <text evidence="8">The sequence shown here is derived from an EMBL/GenBank/DDBJ whole genome shotgun (WGS) entry which is preliminary data.</text>
</comment>
<evidence type="ECO:0000256" key="2">
    <source>
        <dbReference type="ARBA" id="ARBA00022737"/>
    </source>
</evidence>
<keyword evidence="3 4" id="KW-1015">Disulfide bond</keyword>
<organism evidence="8 9">
    <name type="scientific">Leptotrombidium deliense</name>
    <dbReference type="NCBI Taxonomy" id="299467"/>
    <lineage>
        <taxon>Eukaryota</taxon>
        <taxon>Metazoa</taxon>
        <taxon>Ecdysozoa</taxon>
        <taxon>Arthropoda</taxon>
        <taxon>Chelicerata</taxon>
        <taxon>Arachnida</taxon>
        <taxon>Acari</taxon>
        <taxon>Acariformes</taxon>
        <taxon>Trombidiformes</taxon>
        <taxon>Prostigmata</taxon>
        <taxon>Anystina</taxon>
        <taxon>Parasitengona</taxon>
        <taxon>Trombiculoidea</taxon>
        <taxon>Trombiculidae</taxon>
        <taxon>Leptotrombidium</taxon>
    </lineage>
</organism>
<feature type="compositionally biased region" description="Basic and acidic residues" evidence="5">
    <location>
        <begin position="67"/>
        <end position="77"/>
    </location>
</feature>
<dbReference type="InterPro" id="IPR057629">
    <property type="entry name" value="Teneurin1-4_GBD"/>
</dbReference>
<gene>
    <name evidence="8" type="ORF">B4U80_03576</name>
</gene>
<evidence type="ECO:0000256" key="5">
    <source>
        <dbReference type="SAM" id="MobiDB-lite"/>
    </source>
</evidence>
<dbReference type="Pfam" id="PF25024">
    <property type="entry name" value="EGF_TEN"/>
    <property type="match status" value="1"/>
</dbReference>
<dbReference type="PANTHER" id="PTHR11219:SF72">
    <property type="entry name" value="TENEURIN-M"/>
    <property type="match status" value="1"/>
</dbReference>
<evidence type="ECO:0000256" key="6">
    <source>
        <dbReference type="SAM" id="Phobius"/>
    </source>
</evidence>
<dbReference type="OrthoDB" id="442731at2759"/>
<dbReference type="PROSITE" id="PS00022">
    <property type="entry name" value="EGF_1"/>
    <property type="match status" value="3"/>
</dbReference>
<keyword evidence="1 4" id="KW-0245">EGF-like domain</keyword>
<feature type="disulfide bond" evidence="4">
    <location>
        <begin position="620"/>
        <end position="630"/>
    </location>
</feature>
<feature type="transmembrane region" description="Helical" evidence="6">
    <location>
        <begin position="267"/>
        <end position="285"/>
    </location>
</feature>
<dbReference type="Proteomes" id="UP000288716">
    <property type="component" value="Unassembled WGS sequence"/>
</dbReference>
<name>A0A443S8A2_9ACAR</name>
<evidence type="ECO:0000256" key="1">
    <source>
        <dbReference type="ARBA" id="ARBA00022536"/>
    </source>
</evidence>
<keyword evidence="2" id="KW-0677">Repeat</keyword>
<dbReference type="PANTHER" id="PTHR11219">
    <property type="entry name" value="TENEURIN AND N-ACETYLGLUCOSAMINE-1-PHOSPHODIESTER ALPHA-N-ACETYLGLUCOSAMINIDASE"/>
    <property type="match status" value="1"/>
</dbReference>
<evidence type="ECO:0000313" key="9">
    <source>
        <dbReference type="Proteomes" id="UP000288716"/>
    </source>
</evidence>
<dbReference type="PROSITE" id="PS50026">
    <property type="entry name" value="EGF_3"/>
    <property type="match status" value="1"/>
</dbReference>
<sequence length="650" mass="73180">MDKVSSVTTLDKIILENKFLVNLKRIEVNVEKRLLSISDDLKVNEIRLNSLFSLMSETQNDEETIDLDDKNDDKSNDICDDDNCEEETETKTLKNNEENNVPPIASNVPLELRLLSRKNENKDLTMRIIQNVNTTNETNTTEMNLFDPSSTSTNNETEDIYINISSIENATISDEIKFETAVGDNSTEILILDSFEETQHLNANASDVKSKLTLIKFVNESESDVLTLQETTTDFVYDESKGIETIDVNNTMNDEAMENAAHFCKDLFYLHFGIIIFLTAKWPFISQGDKMSFKFMDIKLGHNYSMQVPSYGEWNLKLVQYELKSITFKCKIPVGVTAGIYAGRNRIPSHTKYDFTKVIGNTNEVVSRKTRSHQLKNVRYQSDEFMQHLEPGNWFITIFNDESEPNEINNKYVIQVKYYVNLVYIINDYLHIPSQILSLKILNFLDVSKGNCENDCFGRGTCINGTCVCENGFSGECCEFKNCPLLCSGNGKYVEGQCVCNSGWSGKECESNNYHCDCSGQGECVNGVCECFAGYTGVRCEKSIRFIMSSNKTVTQCLDPTCSGNGKCKKGVCVCKSGYEGINCETIICNVNCGVHGYCDKGECVCNNGWTGKLCDKIVCDHRCHENGMCFNGSCVCPQGWNGKHCTLSR</sequence>
<dbReference type="PROSITE" id="PS01186">
    <property type="entry name" value="EGF_2"/>
    <property type="match status" value="4"/>
</dbReference>
<feature type="disulfide bond" evidence="4">
    <location>
        <begin position="637"/>
        <end position="646"/>
    </location>
</feature>
<dbReference type="SUPFAM" id="SSF57196">
    <property type="entry name" value="EGF/Laminin"/>
    <property type="match status" value="2"/>
</dbReference>